<evidence type="ECO:0000256" key="2">
    <source>
        <dbReference type="ARBA" id="ARBA00023002"/>
    </source>
</evidence>
<evidence type="ECO:0000256" key="1">
    <source>
        <dbReference type="ARBA" id="ARBA00006484"/>
    </source>
</evidence>
<protein>
    <submittedName>
        <fullName evidence="4">Uncharacterized protein</fullName>
    </submittedName>
</protein>
<keyword evidence="2" id="KW-0560">Oxidoreductase</keyword>
<dbReference type="GeneID" id="24922480"/>
<dbReference type="EMBL" id="FN668645">
    <property type="protein sequence ID" value="CBK21837.2"/>
    <property type="molecule type" value="Genomic_DNA"/>
</dbReference>
<feature type="transmembrane region" description="Helical" evidence="3">
    <location>
        <begin position="12"/>
        <end position="33"/>
    </location>
</feature>
<evidence type="ECO:0000313" key="5">
    <source>
        <dbReference type="Proteomes" id="UP000008312"/>
    </source>
</evidence>
<evidence type="ECO:0000256" key="3">
    <source>
        <dbReference type="SAM" id="Phobius"/>
    </source>
</evidence>
<proteinExistence type="inferred from homology"/>
<keyword evidence="5" id="KW-1185">Reference proteome</keyword>
<name>D8M198_BLAHO</name>
<dbReference type="PANTHER" id="PTHR42901">
    <property type="entry name" value="ALCOHOL DEHYDROGENASE"/>
    <property type="match status" value="1"/>
</dbReference>
<dbReference type="InterPro" id="IPR002347">
    <property type="entry name" value="SDR_fam"/>
</dbReference>
<keyword evidence="3" id="KW-0472">Membrane</keyword>
<dbReference type="OMA" id="DEPHTIL"/>
<dbReference type="Gene3D" id="3.40.50.720">
    <property type="entry name" value="NAD(P)-binding Rossmann-like Domain"/>
    <property type="match status" value="1"/>
</dbReference>
<keyword evidence="3" id="KW-1133">Transmembrane helix</keyword>
<gene>
    <name evidence="4" type="ORF">GSBLH_T00006355001</name>
</gene>
<dbReference type="AlphaFoldDB" id="D8M198"/>
<dbReference type="OrthoDB" id="5307821at2759"/>
<dbReference type="RefSeq" id="XP_012895885.1">
    <property type="nucleotide sequence ID" value="XM_013040431.1"/>
</dbReference>
<dbReference type="SUPFAM" id="SSF51735">
    <property type="entry name" value="NAD(P)-binding Rossmann-fold domains"/>
    <property type="match status" value="1"/>
</dbReference>
<dbReference type="GO" id="GO:0016491">
    <property type="term" value="F:oxidoreductase activity"/>
    <property type="evidence" value="ECO:0007669"/>
    <property type="project" value="UniProtKB-KW"/>
</dbReference>
<dbReference type="Proteomes" id="UP000008312">
    <property type="component" value="Unassembled WGS sequence"/>
</dbReference>
<accession>D8M198</accession>
<dbReference type="PANTHER" id="PTHR42901:SF1">
    <property type="entry name" value="ALCOHOL DEHYDROGENASE"/>
    <property type="match status" value="1"/>
</dbReference>
<keyword evidence="3" id="KW-0812">Transmembrane</keyword>
<sequence length="281" mass="30883">METLSSILSIPIRIISTVLSLPIILFGSLYDLFFKKLPDEPHTILVTGASSGICREVAIQYAKPGVTLFLVARNVERLNATAEIIRAKGATVFVASIDATDEEKMRKYIQEQDAKYKLDLVIAGVGIVTPANACSMKLSDLFDLIINTNINSCKNAVLPVIDSFRERRHGQICILSSVAGLGMNFISPMYSSTKMANFAFGEAKVMSSSSVHALSIRCFRESRLSWYTSNIKYESLGYTDTPILDTNTGKNASYILKVEDVAATIIDGLKHDYSVIECNMV</sequence>
<dbReference type="Pfam" id="PF00106">
    <property type="entry name" value="adh_short"/>
    <property type="match status" value="1"/>
</dbReference>
<comment type="similarity">
    <text evidence="1">Belongs to the short-chain dehydrogenases/reductases (SDR) family.</text>
</comment>
<organism evidence="4">
    <name type="scientific">Blastocystis hominis</name>
    <dbReference type="NCBI Taxonomy" id="12968"/>
    <lineage>
        <taxon>Eukaryota</taxon>
        <taxon>Sar</taxon>
        <taxon>Stramenopiles</taxon>
        <taxon>Bigyra</taxon>
        <taxon>Opalozoa</taxon>
        <taxon>Opalinata</taxon>
        <taxon>Blastocystidae</taxon>
        <taxon>Blastocystis</taxon>
    </lineage>
</organism>
<evidence type="ECO:0000313" key="4">
    <source>
        <dbReference type="EMBL" id="CBK21837.2"/>
    </source>
</evidence>
<dbReference type="PRINTS" id="PR00081">
    <property type="entry name" value="GDHRDH"/>
</dbReference>
<reference evidence="4" key="1">
    <citation type="submission" date="2010-02" db="EMBL/GenBank/DDBJ databases">
        <title>Sequencing and annotation of the Blastocystis hominis genome.</title>
        <authorList>
            <person name="Wincker P."/>
        </authorList>
    </citation>
    <scope>NUCLEOTIDE SEQUENCE</scope>
    <source>
        <strain evidence="4">Singapore isolate B</strain>
    </source>
</reference>
<dbReference type="InterPro" id="IPR036291">
    <property type="entry name" value="NAD(P)-bd_dom_sf"/>
</dbReference>
<dbReference type="InParanoid" id="D8M198"/>